<evidence type="ECO:0000259" key="1">
    <source>
        <dbReference type="PROSITE" id="PS50883"/>
    </source>
</evidence>
<proteinExistence type="predicted"/>
<dbReference type="AlphaFoldDB" id="A0AAJ5WZM5"/>
<dbReference type="CDD" id="cd01948">
    <property type="entry name" value="EAL"/>
    <property type="match status" value="1"/>
</dbReference>
<protein>
    <submittedName>
        <fullName evidence="2">EAL domain-containing protein</fullName>
    </submittedName>
</protein>
<feature type="domain" description="EAL" evidence="1">
    <location>
        <begin position="268"/>
        <end position="515"/>
    </location>
</feature>
<dbReference type="PANTHER" id="PTHR33121">
    <property type="entry name" value="CYCLIC DI-GMP PHOSPHODIESTERASE PDEF"/>
    <property type="match status" value="1"/>
</dbReference>
<evidence type="ECO:0000313" key="2">
    <source>
        <dbReference type="EMBL" id="WEK39715.1"/>
    </source>
</evidence>
<dbReference type="PANTHER" id="PTHR33121:SF79">
    <property type="entry name" value="CYCLIC DI-GMP PHOSPHODIESTERASE PDED-RELATED"/>
    <property type="match status" value="1"/>
</dbReference>
<dbReference type="GO" id="GO:0071111">
    <property type="term" value="F:cyclic-guanylate-specific phosphodiesterase activity"/>
    <property type="evidence" value="ECO:0007669"/>
    <property type="project" value="InterPro"/>
</dbReference>
<sequence>MTLTTRLLGLAFASADTLVEVDPQGVVAFAIGAGAVTGEDAGATWTGRPLLDLLHDGSAILASVQDMKPGVRIAPTPILVAAGPDRVRRASFRAFVLPQMAPAVSCAIAYEGPAFATADLETRPLMQPDEFLNDAGRVLNANPDLALSFLDIKGLEAVGEDIAGRLNRRIEATLQSAAVQGSGAAQLTNVRFALLRPTNDRRDIAAEIVEAGRAEGLSLGAEAFNSPVPPGSDSLCVLRAMRFAIEGCLKGDGLANPQIAFADSLKRTFREAETFRSVVQSREFQVHYQPIVHLDSRAVHHFEALARFNANSGPAEAIRMAEELDLIESFDLAVAEKVLKRMRQPGAGLLKMAINVSGASLGDDTYVEQLLRMTAGAPDERRRLIVEVTETSAVADIEAANRRLANLREAGIKVCIDDFGAGAAAFDYLRKLAVDAVKIDGAIVKDILTEERSKTLLHTIVEMCHSMKLETIGEMIETEAVAAELKSAGVDYGQGWLFGRAEAEPRTQLAAPTMVRRRGTVEAWG</sequence>
<dbReference type="InterPro" id="IPR001633">
    <property type="entry name" value="EAL_dom"/>
</dbReference>
<dbReference type="SMART" id="SM00052">
    <property type="entry name" value="EAL"/>
    <property type="match status" value="1"/>
</dbReference>
<dbReference type="SUPFAM" id="SSF141868">
    <property type="entry name" value="EAL domain-like"/>
    <property type="match status" value="1"/>
</dbReference>
<dbReference type="Gene3D" id="3.20.20.450">
    <property type="entry name" value="EAL domain"/>
    <property type="match status" value="1"/>
</dbReference>
<evidence type="ECO:0000313" key="3">
    <source>
        <dbReference type="Proteomes" id="UP001213664"/>
    </source>
</evidence>
<dbReference type="InterPro" id="IPR035919">
    <property type="entry name" value="EAL_sf"/>
</dbReference>
<gene>
    <name evidence="2" type="ORF">P0Y50_14445</name>
</gene>
<organism evidence="2 3">
    <name type="scientific">Candidatus Brevundimonas colombiensis</name>
    <dbReference type="NCBI Taxonomy" id="3121376"/>
    <lineage>
        <taxon>Bacteria</taxon>
        <taxon>Pseudomonadati</taxon>
        <taxon>Pseudomonadota</taxon>
        <taxon>Alphaproteobacteria</taxon>
        <taxon>Caulobacterales</taxon>
        <taxon>Caulobacteraceae</taxon>
        <taxon>Brevundimonas</taxon>
    </lineage>
</organism>
<name>A0AAJ5WZM5_9CAUL</name>
<dbReference type="Pfam" id="PF00563">
    <property type="entry name" value="EAL"/>
    <property type="match status" value="1"/>
</dbReference>
<dbReference type="Proteomes" id="UP001213664">
    <property type="component" value="Chromosome"/>
</dbReference>
<accession>A0AAJ5WZM5</accession>
<dbReference type="EMBL" id="CP119326">
    <property type="protein sequence ID" value="WEK39715.1"/>
    <property type="molecule type" value="Genomic_DNA"/>
</dbReference>
<reference evidence="2" key="1">
    <citation type="submission" date="2023-03" db="EMBL/GenBank/DDBJ databases">
        <title>Andean soil-derived lignocellulolytic bacterial consortium as a source of novel taxa and putative plastic-active enzymes.</title>
        <authorList>
            <person name="Diaz-Garcia L."/>
            <person name="Chuvochina M."/>
            <person name="Feuerriegel G."/>
            <person name="Bunk B."/>
            <person name="Sproer C."/>
            <person name="Streit W.R."/>
            <person name="Rodriguez L.M."/>
            <person name="Overmann J."/>
            <person name="Jimenez D.J."/>
        </authorList>
    </citation>
    <scope>NUCLEOTIDE SEQUENCE</scope>
    <source>
        <strain evidence="2">MAG 833</strain>
    </source>
</reference>
<dbReference type="PROSITE" id="PS50883">
    <property type="entry name" value="EAL"/>
    <property type="match status" value="1"/>
</dbReference>
<dbReference type="InterPro" id="IPR050706">
    <property type="entry name" value="Cyclic-di-GMP_PDE-like"/>
</dbReference>